<evidence type="ECO:0000256" key="3">
    <source>
        <dbReference type="ARBA" id="ARBA00023242"/>
    </source>
</evidence>
<dbReference type="EMBL" id="KV454213">
    <property type="protein sequence ID" value="ODQ57357.1"/>
    <property type="molecule type" value="Genomic_DNA"/>
</dbReference>
<dbReference type="Pfam" id="PF03178">
    <property type="entry name" value="CPSF_A"/>
    <property type="match status" value="1"/>
</dbReference>
<dbReference type="InterPro" id="IPR058543">
    <property type="entry name" value="Beta-prop_RSE1/DDB1/CPSF1_2nd"/>
</dbReference>
<organism evidence="8 9">
    <name type="scientific">Wickerhamomyces anomalus (strain ATCC 58044 / CBS 1984 / NCYC 433 / NRRL Y-366-8)</name>
    <name type="common">Yeast</name>
    <name type="synonym">Hansenula anomala</name>
    <dbReference type="NCBI Taxonomy" id="683960"/>
    <lineage>
        <taxon>Eukaryota</taxon>
        <taxon>Fungi</taxon>
        <taxon>Dikarya</taxon>
        <taxon>Ascomycota</taxon>
        <taxon>Saccharomycotina</taxon>
        <taxon>Saccharomycetes</taxon>
        <taxon>Phaffomycetales</taxon>
        <taxon>Wickerhamomycetaceae</taxon>
        <taxon>Wickerhamomyces</taxon>
    </lineage>
</organism>
<evidence type="ECO:0000256" key="4">
    <source>
        <dbReference type="SAM" id="MobiDB-lite"/>
    </source>
</evidence>
<feature type="region of interest" description="Disordered" evidence="4">
    <location>
        <begin position="384"/>
        <end position="423"/>
    </location>
</feature>
<evidence type="ECO:0000313" key="8">
    <source>
        <dbReference type="EMBL" id="ODQ57357.1"/>
    </source>
</evidence>
<evidence type="ECO:0000259" key="6">
    <source>
        <dbReference type="Pfam" id="PF10433"/>
    </source>
</evidence>
<evidence type="ECO:0000259" key="7">
    <source>
        <dbReference type="Pfam" id="PF23726"/>
    </source>
</evidence>
<feature type="domain" description="RSE1/DDB1/CPSF1 second beta-propeller" evidence="7">
    <location>
        <begin position="494"/>
        <end position="862"/>
    </location>
</feature>
<evidence type="ECO:0000256" key="1">
    <source>
        <dbReference type="ARBA" id="ARBA00004123"/>
    </source>
</evidence>
<reference evidence="8 9" key="1">
    <citation type="journal article" date="2016" name="Proc. Natl. Acad. Sci. U.S.A.">
        <title>Comparative genomics of biotechnologically important yeasts.</title>
        <authorList>
            <person name="Riley R."/>
            <person name="Haridas S."/>
            <person name="Wolfe K.H."/>
            <person name="Lopes M.R."/>
            <person name="Hittinger C.T."/>
            <person name="Goeker M."/>
            <person name="Salamov A.A."/>
            <person name="Wisecaver J.H."/>
            <person name="Long T.M."/>
            <person name="Calvey C.H."/>
            <person name="Aerts A.L."/>
            <person name="Barry K.W."/>
            <person name="Choi C."/>
            <person name="Clum A."/>
            <person name="Coughlan A.Y."/>
            <person name="Deshpande S."/>
            <person name="Douglass A.P."/>
            <person name="Hanson S.J."/>
            <person name="Klenk H.-P."/>
            <person name="LaButti K.M."/>
            <person name="Lapidus A."/>
            <person name="Lindquist E.A."/>
            <person name="Lipzen A.M."/>
            <person name="Meier-Kolthoff J.P."/>
            <person name="Ohm R.A."/>
            <person name="Otillar R.P."/>
            <person name="Pangilinan J.L."/>
            <person name="Peng Y."/>
            <person name="Rokas A."/>
            <person name="Rosa C.A."/>
            <person name="Scheuner C."/>
            <person name="Sibirny A.A."/>
            <person name="Slot J.C."/>
            <person name="Stielow J.B."/>
            <person name="Sun H."/>
            <person name="Kurtzman C.P."/>
            <person name="Blackwell M."/>
            <person name="Grigoriev I.V."/>
            <person name="Jeffries T.W."/>
        </authorList>
    </citation>
    <scope>NUCLEOTIDE SEQUENCE [LARGE SCALE GENOMIC DNA]</scope>
    <source>
        <strain evidence="9">ATCC 58044 / CBS 1984 / NCYC 433 / NRRL Y-366-8</strain>
    </source>
</reference>
<dbReference type="InterPro" id="IPR004871">
    <property type="entry name" value="RSE1/DDB1/CPSF1_C"/>
</dbReference>
<dbReference type="GO" id="GO:0006369">
    <property type="term" value="P:termination of RNA polymerase II transcription"/>
    <property type="evidence" value="ECO:0007669"/>
    <property type="project" value="EnsemblFungi"/>
</dbReference>
<evidence type="ECO:0000259" key="5">
    <source>
        <dbReference type="Pfam" id="PF03178"/>
    </source>
</evidence>
<dbReference type="Pfam" id="PF10433">
    <property type="entry name" value="Beta-prop_RSE1_1st"/>
    <property type="match status" value="1"/>
</dbReference>
<dbReference type="OrthoDB" id="6109at2759"/>
<dbReference type="RefSeq" id="XP_019036564.1">
    <property type="nucleotide sequence ID" value="XM_019184208.1"/>
</dbReference>
<name>A0A1E3NXS1_WICAA</name>
<dbReference type="InterPro" id="IPR018846">
    <property type="entry name" value="Beta-prop_RSE1/DDB1/CPSF1_1st"/>
</dbReference>
<dbReference type="Pfam" id="PF23726">
    <property type="entry name" value="Beta-prop_RSE1_2nd"/>
    <property type="match status" value="1"/>
</dbReference>
<accession>A0A1E3NXS1</accession>
<dbReference type="GO" id="GO:0003723">
    <property type="term" value="F:RNA binding"/>
    <property type="evidence" value="ECO:0007669"/>
    <property type="project" value="EnsemblFungi"/>
</dbReference>
<proteinExistence type="predicted"/>
<keyword evidence="3" id="KW-0539">Nucleus</keyword>
<sequence>MDVYDQFIDPTSVSHSVACNFTSLESKDLIVVKNTLLQIFKVKNGKLVLINEFQLNGKVIEIKPALLPNSKYDQLLILTKFAKLSIVSFDFEHNSIQTNSLHYYESEFSSKTISQLDESSLRVDPNNNSSLVFYNDILAFLPFKQDEEEIEIDDTRILDKDREIFDKSIIVPVHKLESTITKIMDCDFLFNYRDPTLGILYRTDLTWASDLSKKKDVVNFVVLSLDLANDSSTPILQVENLPYDLWDVKPMPDPINGALLIGCNEIIHVDNSGNTKGIGVNLYYPDCTDFKLIDQSDLNIFLENSKIEVITRNDVLIIDESGNFYNLHFTIDGKVVKDLNITRISTKLPIIRPITVSKIDDDHLFLGCVSSDSVVLTVNKTQQVPQNGDGKIKEATTDNTNDDDDDDDDDLYNDEDDAGNGTNQNDVFNFDFSIQDFLFNAGPISSFTLGQINSNPFVQGLENPNKNDVSIVTTSGEGEQGALTVFKPTIQPIIHSTLKFSNISKTWNILNKYLVTTDLSNFKSEIFLINENFKNFQSFDFKNNNITINIDTIQSKKRILQITSTNVYLFDLNFKKLLQINFDFEIINGKIFDPFIILTSAKGEVKIFEMDPKGRKLNKVKVPKLISDLIITFATISSTKIVNGFNKRGAKRSLDNNPIENKNIVFLVTTVNNQILVFEKNHNEQVYQIDQINKLTEIANFKPYEEVKGLIPDPFIKEIEFTEIGDEVHKEEILTILTIGGELILYKIFKNSNNHYDFQKIENLNAITGAPENIWAESTIIERKLIKLKINNKDVIFVTGKQPYLIYKDPKSQPKLFKFTSKSAISFCNIHDGSNKNFEGGEHGDDLKFMYIDADKNARICSLPFGENFNYSQNLSIERFPLGQTANKITYHETSNLFIVSTFEEVPYNAVDEEGNDIVGSEKDKPSAKNFKSYLKLINPINWVVIDEVELDENEVVNDVRSIYLTISSRSKKKKEFIIYGVGKYRLEDLSVFGSFKIIDVISIVPDPTKPEANFKFKEIFQEVVKGAVTTITEISGRFLAGQGQKVIIRDLQQDNSTVPVAFLDCATYISDSKSFGNLLLISDSMKSVWFLGFDAEPYRLILLGKDLQRLNAICTDFIVDNGEVYFLVADDEFNLHLLTYQPDDPKSLSGQRLLKRTTFTTNTLTTALKMIPKYEEFDQGTASSSFQNIGVNVDGSIFKMLPINESTYRRLYILQQQLSDKVAHYVGLNPRSNRFGGNELGLKPIIDYGLIKWFINFNVDKRKQFSAKVGKNAYLELWRDFIEIENSIRNLQ</sequence>
<feature type="compositionally biased region" description="Acidic residues" evidence="4">
    <location>
        <begin position="400"/>
        <end position="418"/>
    </location>
</feature>
<dbReference type="GO" id="GO:0005847">
    <property type="term" value="C:mRNA cleavage and polyadenylation specificity factor complex"/>
    <property type="evidence" value="ECO:0007669"/>
    <property type="project" value="EnsemblFungi"/>
</dbReference>
<feature type="domain" description="RSE1/DDB1/CPSF1 C-terminal" evidence="5">
    <location>
        <begin position="932"/>
        <end position="1256"/>
    </location>
</feature>
<comment type="subcellular location">
    <subcellularLocation>
        <location evidence="1">Nucleus</location>
    </subcellularLocation>
</comment>
<keyword evidence="9" id="KW-1185">Reference proteome</keyword>
<protein>
    <submittedName>
        <fullName evidence="8">Uncharacterized protein</fullName>
    </submittedName>
</protein>
<dbReference type="STRING" id="683960.A0A1E3NXS1"/>
<dbReference type="Gene3D" id="2.130.10.10">
    <property type="entry name" value="YVTN repeat-like/Quinoprotein amine dehydrogenase"/>
    <property type="match status" value="3"/>
</dbReference>
<dbReference type="PANTHER" id="PTHR10644">
    <property type="entry name" value="DNA REPAIR/RNA PROCESSING CPSF FAMILY"/>
    <property type="match status" value="1"/>
</dbReference>
<evidence type="ECO:0000313" key="9">
    <source>
        <dbReference type="Proteomes" id="UP000094112"/>
    </source>
</evidence>
<dbReference type="InterPro" id="IPR050358">
    <property type="entry name" value="RSE1/DDB1/CFT1"/>
</dbReference>
<keyword evidence="2" id="KW-0507">mRNA processing</keyword>
<dbReference type="GO" id="GO:0006397">
    <property type="term" value="P:mRNA processing"/>
    <property type="evidence" value="ECO:0007669"/>
    <property type="project" value="UniProtKB-KW"/>
</dbReference>
<evidence type="ECO:0000256" key="2">
    <source>
        <dbReference type="ARBA" id="ARBA00022664"/>
    </source>
</evidence>
<dbReference type="Proteomes" id="UP000094112">
    <property type="component" value="Unassembled WGS sequence"/>
</dbReference>
<feature type="domain" description="RSE1/DDB1/CPSF1 first beta-propeller" evidence="6">
    <location>
        <begin position="12"/>
        <end position="382"/>
    </location>
</feature>
<dbReference type="InterPro" id="IPR015943">
    <property type="entry name" value="WD40/YVTN_repeat-like_dom_sf"/>
</dbReference>
<dbReference type="GeneID" id="30201454"/>
<gene>
    <name evidence="8" type="ORF">WICANDRAFT_70481</name>
</gene>